<gene>
    <name evidence="3" type="ORF">GSUB_05085</name>
</gene>
<dbReference type="OrthoDB" id="9773829at2"/>
<dbReference type="EMBL" id="CP010311">
    <property type="protein sequence ID" value="AJF06061.1"/>
    <property type="molecule type" value="Genomic_DNA"/>
</dbReference>
<feature type="compositionally biased region" description="Pro residues" evidence="2">
    <location>
        <begin position="213"/>
        <end position="225"/>
    </location>
</feature>
<dbReference type="RefSeq" id="WP_040199534.1">
    <property type="nucleotide sequence ID" value="NZ_CP010311.1"/>
</dbReference>
<evidence type="ECO:0008006" key="5">
    <source>
        <dbReference type="Google" id="ProtNLM"/>
    </source>
</evidence>
<keyword evidence="4" id="KW-1185">Reference proteome</keyword>
<dbReference type="HOGENOM" id="CLU_1049080_0_0_7"/>
<dbReference type="PROSITE" id="PS50005">
    <property type="entry name" value="TPR"/>
    <property type="match status" value="1"/>
</dbReference>
<organism evidence="3 4">
    <name type="scientific">Geoalkalibacter subterraneus</name>
    <dbReference type="NCBI Taxonomy" id="483547"/>
    <lineage>
        <taxon>Bacteria</taxon>
        <taxon>Pseudomonadati</taxon>
        <taxon>Thermodesulfobacteriota</taxon>
        <taxon>Desulfuromonadia</taxon>
        <taxon>Desulfuromonadales</taxon>
        <taxon>Geoalkalibacteraceae</taxon>
        <taxon>Geoalkalibacter</taxon>
    </lineage>
</organism>
<sequence>MSTRSMEESWFQELARKLVSLADNPDDASTFESLAEKLVEVECRKEALELTRAGLTRVPQSPGLAFLEARLLSEEGDVQGAWNAVGRLLEIDPKNTRGLWLKARLGLRLEKKDEAIRAARMLLSLEPDHPEARALLSKMAPEEHEKNVAGGKGGAETGRRTITTATLAEIYVKQGYLNKAVHVYRELLEAEPGNERLAQRLKELELQIAGPAPTSPTEPSEPAPPELSREEKLLNVFESWLTAIGQRRSHVH</sequence>
<evidence type="ECO:0000313" key="3">
    <source>
        <dbReference type="EMBL" id="AJF06061.1"/>
    </source>
</evidence>
<dbReference type="KEGG" id="gsb:GSUB_05085"/>
<accession>A0A0B5FR80</accession>
<protein>
    <recommendedName>
        <fullName evidence="5">Tetratricopeptide repeat protein</fullName>
    </recommendedName>
</protein>
<dbReference type="InterPro" id="IPR011990">
    <property type="entry name" value="TPR-like_helical_dom_sf"/>
</dbReference>
<evidence type="ECO:0000313" key="4">
    <source>
        <dbReference type="Proteomes" id="UP000035036"/>
    </source>
</evidence>
<dbReference type="AlphaFoldDB" id="A0A0B5FR80"/>
<feature type="repeat" description="TPR" evidence="1">
    <location>
        <begin position="161"/>
        <end position="194"/>
    </location>
</feature>
<proteinExistence type="predicted"/>
<dbReference type="Proteomes" id="UP000035036">
    <property type="component" value="Chromosome"/>
</dbReference>
<dbReference type="STRING" id="483547.GSUB_05085"/>
<feature type="region of interest" description="Disordered" evidence="2">
    <location>
        <begin position="209"/>
        <end position="229"/>
    </location>
</feature>
<name>A0A0B5FR80_9BACT</name>
<dbReference type="Pfam" id="PF13181">
    <property type="entry name" value="TPR_8"/>
    <property type="match status" value="1"/>
</dbReference>
<dbReference type="SUPFAM" id="SSF48452">
    <property type="entry name" value="TPR-like"/>
    <property type="match status" value="1"/>
</dbReference>
<reference evidence="3 4" key="1">
    <citation type="journal article" date="2015" name="Genome Announc.">
        <title>Genomes of Geoalkalibacter ferrihydriticus Z-0531T and Geoalkalibacter subterraneus Red1T, Two Haloalkaliphilic Metal-Reducing Deltaproteobacteria.</title>
        <authorList>
            <person name="Badalamenti J.P."/>
            <person name="Krajmalnik-Brown R."/>
            <person name="Torres C.I."/>
            <person name="Bond D.R."/>
        </authorList>
    </citation>
    <scope>NUCLEOTIDE SEQUENCE [LARGE SCALE GENOMIC DNA]</scope>
    <source>
        <strain evidence="3 4">Red1</strain>
    </source>
</reference>
<evidence type="ECO:0000256" key="2">
    <source>
        <dbReference type="SAM" id="MobiDB-lite"/>
    </source>
</evidence>
<dbReference type="Pfam" id="PF14559">
    <property type="entry name" value="TPR_19"/>
    <property type="match status" value="1"/>
</dbReference>
<dbReference type="Gene3D" id="1.25.40.10">
    <property type="entry name" value="Tetratricopeptide repeat domain"/>
    <property type="match status" value="2"/>
</dbReference>
<dbReference type="InterPro" id="IPR019734">
    <property type="entry name" value="TPR_rpt"/>
</dbReference>
<keyword evidence="1" id="KW-0802">TPR repeat</keyword>
<evidence type="ECO:0000256" key="1">
    <source>
        <dbReference type="PROSITE-ProRule" id="PRU00339"/>
    </source>
</evidence>